<dbReference type="Pfam" id="PF12874">
    <property type="entry name" value="zf-met"/>
    <property type="match status" value="1"/>
</dbReference>
<evidence type="ECO:0000256" key="3">
    <source>
        <dbReference type="ARBA" id="ARBA00022771"/>
    </source>
</evidence>
<dbReference type="SMART" id="SM00355">
    <property type="entry name" value="ZnF_C2H2"/>
    <property type="match status" value="6"/>
</dbReference>
<feature type="domain" description="C2H2-type" evidence="6">
    <location>
        <begin position="158"/>
        <end position="182"/>
    </location>
</feature>
<proteinExistence type="predicted"/>
<evidence type="ECO:0000256" key="2">
    <source>
        <dbReference type="ARBA" id="ARBA00022737"/>
    </source>
</evidence>
<keyword evidence="2" id="KW-0677">Repeat</keyword>
<evidence type="ECO:0000313" key="8">
    <source>
        <dbReference type="Proteomes" id="UP001583177"/>
    </source>
</evidence>
<dbReference type="Proteomes" id="UP001583177">
    <property type="component" value="Unassembled WGS sequence"/>
</dbReference>
<dbReference type="EMBL" id="JAWRVE010000284">
    <property type="protein sequence ID" value="KAL1846010.1"/>
    <property type="molecule type" value="Genomic_DNA"/>
</dbReference>
<evidence type="ECO:0000313" key="7">
    <source>
        <dbReference type="EMBL" id="KAL1846010.1"/>
    </source>
</evidence>
<reference evidence="7 8" key="1">
    <citation type="journal article" date="2024" name="IMA Fungus">
        <title>IMA Genome - F19 : A genome assembly and annotation guide to empower mycologists, including annotated draft genome sequences of Ceratocystis pirilliformis, Diaporthe australafricana, Fusarium ophioides, Paecilomyces lecythidis, and Sporothrix stenoceras.</title>
        <authorList>
            <person name="Aylward J."/>
            <person name="Wilson A.M."/>
            <person name="Visagie C.M."/>
            <person name="Spraker J."/>
            <person name="Barnes I."/>
            <person name="Buitendag C."/>
            <person name="Ceriani C."/>
            <person name="Del Mar Angel L."/>
            <person name="du Plessis D."/>
            <person name="Fuchs T."/>
            <person name="Gasser K."/>
            <person name="Kramer D."/>
            <person name="Li W."/>
            <person name="Munsamy K."/>
            <person name="Piso A."/>
            <person name="Price J.L."/>
            <person name="Sonnekus B."/>
            <person name="Thomas C."/>
            <person name="van der Nest A."/>
            <person name="van Dijk A."/>
            <person name="van Heerden A."/>
            <person name="van Vuuren N."/>
            <person name="Yilmaz N."/>
            <person name="Duong T.A."/>
            <person name="van der Merwe N.A."/>
            <person name="Wingfield M.J."/>
            <person name="Wingfield B.D."/>
        </authorList>
    </citation>
    <scope>NUCLEOTIDE SEQUENCE [LARGE SCALE GENOMIC DNA]</scope>
    <source>
        <strain evidence="7 8">CMW 18300</strain>
    </source>
</reference>
<dbReference type="Pfam" id="PF12171">
    <property type="entry name" value="zf-C2H2_jaz"/>
    <property type="match status" value="1"/>
</dbReference>
<feature type="domain" description="C2H2-type" evidence="6">
    <location>
        <begin position="54"/>
        <end position="78"/>
    </location>
</feature>
<evidence type="ECO:0000259" key="6">
    <source>
        <dbReference type="PROSITE" id="PS50157"/>
    </source>
</evidence>
<dbReference type="Gene3D" id="3.30.160.60">
    <property type="entry name" value="Classic Zinc Finger"/>
    <property type="match status" value="2"/>
</dbReference>
<dbReference type="PANTHER" id="PTHR24379">
    <property type="entry name" value="KRAB AND ZINC FINGER DOMAIN-CONTAINING"/>
    <property type="match status" value="1"/>
</dbReference>
<accession>A0ABR3VVG0</accession>
<organism evidence="7 8">
    <name type="scientific">Diaporthe australafricana</name>
    <dbReference type="NCBI Taxonomy" id="127596"/>
    <lineage>
        <taxon>Eukaryota</taxon>
        <taxon>Fungi</taxon>
        <taxon>Dikarya</taxon>
        <taxon>Ascomycota</taxon>
        <taxon>Pezizomycotina</taxon>
        <taxon>Sordariomycetes</taxon>
        <taxon>Sordariomycetidae</taxon>
        <taxon>Diaporthales</taxon>
        <taxon>Diaporthaceae</taxon>
        <taxon>Diaporthe</taxon>
    </lineage>
</organism>
<comment type="caution">
    <text evidence="7">The sequence shown here is derived from an EMBL/GenBank/DDBJ whole genome shotgun (WGS) entry which is preliminary data.</text>
</comment>
<evidence type="ECO:0000256" key="5">
    <source>
        <dbReference type="PROSITE-ProRule" id="PRU00042"/>
    </source>
</evidence>
<dbReference type="InterPro" id="IPR013087">
    <property type="entry name" value="Znf_C2H2_type"/>
</dbReference>
<dbReference type="PROSITE" id="PS50157">
    <property type="entry name" value="ZINC_FINGER_C2H2_2"/>
    <property type="match status" value="2"/>
</dbReference>
<keyword evidence="1" id="KW-0479">Metal-binding</keyword>
<name>A0ABR3VVG0_9PEZI</name>
<dbReference type="PANTHER" id="PTHR24379:SF121">
    <property type="entry name" value="C2H2-TYPE DOMAIN-CONTAINING PROTEIN"/>
    <property type="match status" value="1"/>
</dbReference>
<sequence length="236" mass="27129">MSYNCNQCWRQFDSSHAQWQHQNDKNHFDHECYCCYDTYPSEQSRKTHEIEDHNFCAECDRTFMNQNNIQQHLRSAAHLAGSISCPFCKRGFTTATGLVHHIEGSSCPQARGMDRDAVYRVVRQKDPSGVISKNLIGWKGSDTFEATDRAWNPYLDAYECYFCSRQFSRLSSLNQHLQSPAHQQNLYHCPGCPKEFVSLAAIINHFESESCGYTRFSTVQTGVRGLTDGSRLLSFR</sequence>
<keyword evidence="3 5" id="KW-0863">Zinc-finger</keyword>
<keyword evidence="4" id="KW-0862">Zinc</keyword>
<gene>
    <name evidence="7" type="ORF">Daus18300_014385</name>
</gene>
<dbReference type="InterPro" id="IPR036236">
    <property type="entry name" value="Znf_C2H2_sf"/>
</dbReference>
<evidence type="ECO:0000256" key="1">
    <source>
        <dbReference type="ARBA" id="ARBA00022723"/>
    </source>
</evidence>
<dbReference type="SUPFAM" id="SSF57667">
    <property type="entry name" value="beta-beta-alpha zinc fingers"/>
    <property type="match status" value="2"/>
</dbReference>
<evidence type="ECO:0000256" key="4">
    <source>
        <dbReference type="ARBA" id="ARBA00022833"/>
    </source>
</evidence>
<protein>
    <recommendedName>
        <fullName evidence="6">C2H2-type domain-containing protein</fullName>
    </recommendedName>
</protein>
<dbReference type="PROSITE" id="PS00028">
    <property type="entry name" value="ZINC_FINGER_C2H2_1"/>
    <property type="match status" value="3"/>
</dbReference>
<dbReference type="InterPro" id="IPR022755">
    <property type="entry name" value="Znf_C2H2_jaz"/>
</dbReference>
<keyword evidence="8" id="KW-1185">Reference proteome</keyword>